<keyword evidence="4" id="KW-1185">Reference proteome</keyword>
<feature type="transmembrane region" description="Helical" evidence="1">
    <location>
        <begin position="25"/>
        <end position="44"/>
    </location>
</feature>
<organism evidence="2">
    <name type="scientific">Spironucleus salmonicida</name>
    <dbReference type="NCBI Taxonomy" id="348837"/>
    <lineage>
        <taxon>Eukaryota</taxon>
        <taxon>Metamonada</taxon>
        <taxon>Diplomonadida</taxon>
        <taxon>Hexamitidae</taxon>
        <taxon>Hexamitinae</taxon>
        <taxon>Spironucleus</taxon>
    </lineage>
</organism>
<evidence type="ECO:0000256" key="1">
    <source>
        <dbReference type="SAM" id="Phobius"/>
    </source>
</evidence>
<dbReference type="VEuPathDB" id="GiardiaDB:SS50377_26323"/>
<evidence type="ECO:0000313" key="3">
    <source>
        <dbReference type="EMBL" id="KAH0572115.1"/>
    </source>
</evidence>
<name>V6M3E7_9EUKA</name>
<evidence type="ECO:0000313" key="2">
    <source>
        <dbReference type="EMBL" id="EST47809.1"/>
    </source>
</evidence>
<dbReference type="GeneID" id="94300346"/>
<keyword evidence="1" id="KW-0812">Transmembrane</keyword>
<dbReference type="EMBL" id="AUWU02000006">
    <property type="protein sequence ID" value="KAH0572115.1"/>
    <property type="molecule type" value="Genomic_DNA"/>
</dbReference>
<dbReference type="AlphaFoldDB" id="V6M3E7"/>
<reference evidence="3" key="2">
    <citation type="submission" date="2020-12" db="EMBL/GenBank/DDBJ databases">
        <title>New Spironucleus salmonicida genome in near-complete chromosomes.</title>
        <authorList>
            <person name="Xu F."/>
            <person name="Kurt Z."/>
            <person name="Jimenez-Gonzalez A."/>
            <person name="Astvaldsson A."/>
            <person name="Andersson J.O."/>
            <person name="Svard S.G."/>
        </authorList>
    </citation>
    <scope>NUCLEOTIDE SEQUENCE</scope>
    <source>
        <strain evidence="3">ATCC 50377</strain>
    </source>
</reference>
<accession>V6M3E7</accession>
<dbReference type="EMBL" id="KI546035">
    <property type="protein sequence ID" value="EST47809.1"/>
    <property type="molecule type" value="Genomic_DNA"/>
</dbReference>
<keyword evidence="1" id="KW-0472">Membrane</keyword>
<reference evidence="2 3" key="1">
    <citation type="journal article" date="2014" name="PLoS Genet.">
        <title>The Genome of Spironucleus salmonicida Highlights a Fish Pathogen Adapted to Fluctuating Environments.</title>
        <authorList>
            <person name="Xu F."/>
            <person name="Jerlstrom-Hultqvist J."/>
            <person name="Einarsson E."/>
            <person name="Astvaldsson A."/>
            <person name="Svard S.G."/>
            <person name="Andersson J.O."/>
        </authorList>
    </citation>
    <scope>NUCLEOTIDE SEQUENCE</scope>
    <source>
        <strain evidence="3">ATCC 50377</strain>
    </source>
</reference>
<dbReference type="Proteomes" id="UP000018208">
    <property type="component" value="Unassembled WGS sequence"/>
</dbReference>
<gene>
    <name evidence="3" type="ORF">SS50377_26323</name>
    <name evidence="2" type="ORF">SS50377_fx041</name>
</gene>
<proteinExistence type="predicted"/>
<dbReference type="KEGG" id="ssao:94300346"/>
<keyword evidence="1" id="KW-1133">Transmembrane helix</keyword>
<sequence>MSSVGDLAAIMEYRQERIDSQNRKIIILYTICLLSIVYFIYELFSLYARSSNPKDYIDNLLNYWYSMIINRGE</sequence>
<protein>
    <submittedName>
        <fullName evidence="2">Uncharacterized protein</fullName>
    </submittedName>
</protein>
<dbReference type="RefSeq" id="XP_067762888.1">
    <property type="nucleotide sequence ID" value="XM_067910132.1"/>
</dbReference>
<evidence type="ECO:0000313" key="4">
    <source>
        <dbReference type="Proteomes" id="UP000018208"/>
    </source>
</evidence>